<comment type="cofactor">
    <cofactor evidence="1 6">
        <name>FAD</name>
        <dbReference type="ChEBI" id="CHEBI:57692"/>
    </cofactor>
</comment>
<keyword evidence="3 6" id="KW-0285">Flavoprotein</keyword>
<evidence type="ECO:0000256" key="6">
    <source>
        <dbReference type="RuleBase" id="RU362125"/>
    </source>
</evidence>
<dbReference type="InterPro" id="IPR013786">
    <property type="entry name" value="AcylCoA_DH/ox_N"/>
</dbReference>
<keyword evidence="4 6" id="KW-0274">FAD</keyword>
<dbReference type="InterPro" id="IPR037069">
    <property type="entry name" value="AcylCoA_DH/ox_N_sf"/>
</dbReference>
<keyword evidence="5 6" id="KW-0560">Oxidoreductase</keyword>
<evidence type="ECO:0000259" key="9">
    <source>
        <dbReference type="Pfam" id="PF02770"/>
    </source>
</evidence>
<accession>A0ABT5GL01</accession>
<evidence type="ECO:0000256" key="7">
    <source>
        <dbReference type="SAM" id="MobiDB-lite"/>
    </source>
</evidence>
<dbReference type="InterPro" id="IPR009075">
    <property type="entry name" value="AcylCo_DH/oxidase_C"/>
</dbReference>
<dbReference type="SUPFAM" id="SSF56645">
    <property type="entry name" value="Acyl-CoA dehydrogenase NM domain-like"/>
    <property type="match status" value="1"/>
</dbReference>
<dbReference type="PANTHER" id="PTHR43884:SF20">
    <property type="entry name" value="ACYL-COA DEHYDROGENASE FADE28"/>
    <property type="match status" value="1"/>
</dbReference>
<evidence type="ECO:0000256" key="5">
    <source>
        <dbReference type="ARBA" id="ARBA00023002"/>
    </source>
</evidence>
<dbReference type="InterPro" id="IPR036250">
    <property type="entry name" value="AcylCo_DH-like_C"/>
</dbReference>
<feature type="domain" description="Acyl-CoA dehydrogenase/oxidase N-terminal" evidence="10">
    <location>
        <begin position="87"/>
        <end position="196"/>
    </location>
</feature>
<dbReference type="PANTHER" id="PTHR43884">
    <property type="entry name" value="ACYL-COA DEHYDROGENASE"/>
    <property type="match status" value="1"/>
</dbReference>
<dbReference type="Proteomes" id="UP001150259">
    <property type="component" value="Unassembled WGS sequence"/>
</dbReference>
<comment type="similarity">
    <text evidence="2 6">Belongs to the acyl-CoA dehydrogenase family.</text>
</comment>
<dbReference type="InterPro" id="IPR009100">
    <property type="entry name" value="AcylCoA_DH/oxidase_NM_dom_sf"/>
</dbReference>
<dbReference type="SUPFAM" id="SSF47203">
    <property type="entry name" value="Acyl-CoA dehydrogenase C-terminal domain-like"/>
    <property type="match status" value="1"/>
</dbReference>
<keyword evidence="12" id="KW-1185">Reference proteome</keyword>
<gene>
    <name evidence="11" type="ORF">OO014_16780</name>
</gene>
<dbReference type="InterPro" id="IPR006091">
    <property type="entry name" value="Acyl-CoA_Oxase/DH_mid-dom"/>
</dbReference>
<evidence type="ECO:0000313" key="12">
    <source>
        <dbReference type="Proteomes" id="UP001150259"/>
    </source>
</evidence>
<dbReference type="RefSeq" id="WP_272463469.1">
    <property type="nucleotide sequence ID" value="NZ_JAPFQL010000092.1"/>
</dbReference>
<protein>
    <submittedName>
        <fullName evidence="11">Acyl-CoA dehydrogenase family protein</fullName>
    </submittedName>
</protein>
<dbReference type="InterPro" id="IPR006089">
    <property type="entry name" value="Acyl-CoA_DH_CS"/>
</dbReference>
<evidence type="ECO:0000256" key="4">
    <source>
        <dbReference type="ARBA" id="ARBA00022827"/>
    </source>
</evidence>
<dbReference type="Gene3D" id="1.10.540.10">
    <property type="entry name" value="Acyl-CoA dehydrogenase/oxidase, N-terminal domain"/>
    <property type="match status" value="1"/>
</dbReference>
<feature type="domain" description="Acyl-CoA oxidase/dehydrogenase middle" evidence="9">
    <location>
        <begin position="206"/>
        <end position="294"/>
    </location>
</feature>
<dbReference type="InterPro" id="IPR046373">
    <property type="entry name" value="Acyl-CoA_Oxase/DH_mid-dom_sf"/>
</dbReference>
<dbReference type="Gene3D" id="1.20.140.10">
    <property type="entry name" value="Butyryl-CoA Dehydrogenase, subunit A, domain 3"/>
    <property type="match status" value="1"/>
</dbReference>
<comment type="caution">
    <text evidence="11">The sequence shown here is derived from an EMBL/GenBank/DDBJ whole genome shotgun (WGS) entry which is preliminary data.</text>
</comment>
<feature type="region of interest" description="Disordered" evidence="7">
    <location>
        <begin position="62"/>
        <end position="81"/>
    </location>
</feature>
<dbReference type="Pfam" id="PF02770">
    <property type="entry name" value="Acyl-CoA_dh_M"/>
    <property type="match status" value="1"/>
</dbReference>
<evidence type="ECO:0000259" key="8">
    <source>
        <dbReference type="Pfam" id="PF00441"/>
    </source>
</evidence>
<name>A0ABT5GL01_9MICO</name>
<sequence length="442" mass="46011">MALNTLTLADRGQRFGLRLLTRAGSLPVMNNPEVRARVETLLYKGSKHAFVAVDAAARRSFKRRSGAGAPTRNPVTKPRAQFDLTPSEDQEMIRSAAAGLADEMIRPAGAKADADRVVPREVREAAAELGLTLIGVPGELGGIAEERSAVTGALVLEELARGDMGIAAALMAPAAVATALAEYGSADQQATYLPAFTGDGLPAAAALALMEPGPLFDPLTPATTGTRRGADIVLSGAKSLVPAAREADLFVVSALIDGAARLVIVEPATAGLTVADDPAMGIRAASTGRIRLDEAVVPAANLLGGPADHLDAVRRARLAWAAAACGTAQGALDQLIPYVKERKAFGEPIAHRQAVAFTISDIAIELAALRLVVWRAAALLDQGKDAARLIAHARQLTATHATQIGSNAVQLLGGHGFVKEFDNERWFRDLRGAGVLEGALLV</sequence>
<reference evidence="11 12" key="1">
    <citation type="submission" date="2022-11" db="EMBL/GenBank/DDBJ databases">
        <title>Anaerobic phenanthrene biodegradation by a DNRA strain PheN6.</title>
        <authorList>
            <person name="Zhang Z."/>
        </authorList>
    </citation>
    <scope>NUCLEOTIDE SEQUENCE [LARGE SCALE GENOMIC DNA]</scope>
    <source>
        <strain evidence="11 12">PheN6</strain>
    </source>
</reference>
<dbReference type="Gene3D" id="2.40.110.10">
    <property type="entry name" value="Butyryl-CoA Dehydrogenase, subunit A, domain 2"/>
    <property type="match status" value="1"/>
</dbReference>
<dbReference type="EMBL" id="JAPFQL010000092">
    <property type="protein sequence ID" value="MDC5698909.1"/>
    <property type="molecule type" value="Genomic_DNA"/>
</dbReference>
<dbReference type="Pfam" id="PF00441">
    <property type="entry name" value="Acyl-CoA_dh_1"/>
    <property type="match status" value="1"/>
</dbReference>
<dbReference type="Pfam" id="PF02771">
    <property type="entry name" value="Acyl-CoA_dh_N"/>
    <property type="match status" value="1"/>
</dbReference>
<evidence type="ECO:0000256" key="1">
    <source>
        <dbReference type="ARBA" id="ARBA00001974"/>
    </source>
</evidence>
<evidence type="ECO:0000313" key="11">
    <source>
        <dbReference type="EMBL" id="MDC5698909.1"/>
    </source>
</evidence>
<evidence type="ECO:0000256" key="3">
    <source>
        <dbReference type="ARBA" id="ARBA00022630"/>
    </source>
</evidence>
<evidence type="ECO:0000256" key="2">
    <source>
        <dbReference type="ARBA" id="ARBA00009347"/>
    </source>
</evidence>
<organism evidence="11 12">
    <name type="scientific">Intrasporangium calvum</name>
    <dbReference type="NCBI Taxonomy" id="53358"/>
    <lineage>
        <taxon>Bacteria</taxon>
        <taxon>Bacillati</taxon>
        <taxon>Actinomycetota</taxon>
        <taxon>Actinomycetes</taxon>
        <taxon>Micrococcales</taxon>
        <taxon>Intrasporangiaceae</taxon>
        <taxon>Intrasporangium</taxon>
    </lineage>
</organism>
<dbReference type="PROSITE" id="PS00073">
    <property type="entry name" value="ACYL_COA_DH_2"/>
    <property type="match status" value="1"/>
</dbReference>
<proteinExistence type="inferred from homology"/>
<evidence type="ECO:0000259" key="10">
    <source>
        <dbReference type="Pfam" id="PF02771"/>
    </source>
</evidence>
<feature type="domain" description="Acyl-CoA dehydrogenase/oxidase C-terminal" evidence="8">
    <location>
        <begin position="314"/>
        <end position="439"/>
    </location>
</feature>